<evidence type="ECO:0000313" key="5">
    <source>
        <dbReference type="EMBL" id="RDY20863.1"/>
    </source>
</evidence>
<gene>
    <name evidence="4" type="primary">rpsF</name>
    <name evidence="5" type="ORF">BBG48_007710</name>
</gene>
<comment type="function">
    <text evidence="2 4">Binds together with bS18 to 16S ribosomal RNA.</text>
</comment>
<dbReference type="GO" id="GO:0006412">
    <property type="term" value="P:translation"/>
    <property type="evidence" value="ECO:0007669"/>
    <property type="project" value="UniProtKB-UniRule"/>
</dbReference>
<dbReference type="AlphaFoldDB" id="A0A371IK74"/>
<keyword evidence="4" id="KW-0694">RNA-binding</keyword>
<dbReference type="GO" id="GO:0005737">
    <property type="term" value="C:cytoplasm"/>
    <property type="evidence" value="ECO:0007669"/>
    <property type="project" value="UniProtKB-ARBA"/>
</dbReference>
<comment type="caution">
    <text evidence="5">The sequence shown here is derived from an EMBL/GenBank/DDBJ whole genome shotgun (WGS) entry which is preliminary data.</text>
</comment>
<evidence type="ECO:0000256" key="4">
    <source>
        <dbReference type="HAMAP-Rule" id="MF_00360"/>
    </source>
</evidence>
<protein>
    <recommendedName>
        <fullName evidence="3 4">Small ribosomal subunit protein bS6</fullName>
    </recommendedName>
</protein>
<reference evidence="5 6" key="1">
    <citation type="journal article" date="2016" name="Genome Announc.">
        <title>Draft Genome Sequence of Criibacterium bergeronii gen. nov., sp. nov., Strain CCRI-22567T, Isolated from a Vaginal Sample from a Woman with Bacterial Vaginosis.</title>
        <authorList>
            <person name="Maheux A.F."/>
            <person name="Berube E."/>
            <person name="Boudreau D.K."/>
            <person name="Raymond F."/>
            <person name="Corbeil J."/>
            <person name="Roy P.H."/>
            <person name="Boissinot M."/>
            <person name="Omar R.F."/>
        </authorList>
    </citation>
    <scope>NUCLEOTIDE SEQUENCE [LARGE SCALE GENOMIC DNA]</scope>
    <source>
        <strain evidence="5 6">CCRI-22567</strain>
    </source>
</reference>
<dbReference type="PANTHER" id="PTHR21011">
    <property type="entry name" value="MITOCHONDRIAL 28S RIBOSOMAL PROTEIN S6"/>
    <property type="match status" value="1"/>
</dbReference>
<dbReference type="EMBL" id="MBEW02000018">
    <property type="protein sequence ID" value="RDY20863.1"/>
    <property type="molecule type" value="Genomic_DNA"/>
</dbReference>
<dbReference type="NCBIfam" id="TIGR00166">
    <property type="entry name" value="S6"/>
    <property type="match status" value="1"/>
</dbReference>
<dbReference type="Proteomes" id="UP000093352">
    <property type="component" value="Unassembled WGS sequence"/>
</dbReference>
<keyword evidence="6" id="KW-1185">Reference proteome</keyword>
<dbReference type="InterPro" id="IPR035980">
    <property type="entry name" value="Ribosomal_bS6_sf"/>
</dbReference>
<evidence type="ECO:0000256" key="3">
    <source>
        <dbReference type="ARBA" id="ARBA00035294"/>
    </source>
</evidence>
<keyword evidence="4 5" id="KW-0689">Ribosomal protein</keyword>
<dbReference type="GO" id="GO:1990904">
    <property type="term" value="C:ribonucleoprotein complex"/>
    <property type="evidence" value="ECO:0007669"/>
    <property type="project" value="UniProtKB-KW"/>
</dbReference>
<accession>A0A371IK74</accession>
<dbReference type="InterPro" id="IPR020814">
    <property type="entry name" value="Ribosomal_S6_plastid/chlpt"/>
</dbReference>
<sequence length="95" mass="10985">MNKYELVYILKTATDDETKEKVANKIKEIIETNGNIESIDVWGNKKLAYEIQKLTDGYYVLVKFNAGADIPKELDRNLKIMDQVIRHLIVNVDNN</sequence>
<dbReference type="SUPFAM" id="SSF54995">
    <property type="entry name" value="Ribosomal protein S6"/>
    <property type="match status" value="1"/>
</dbReference>
<evidence type="ECO:0000256" key="1">
    <source>
        <dbReference type="ARBA" id="ARBA00009512"/>
    </source>
</evidence>
<dbReference type="Pfam" id="PF01250">
    <property type="entry name" value="Ribosomal_S6"/>
    <property type="match status" value="1"/>
</dbReference>
<name>A0A371IK74_9FIRM</name>
<keyword evidence="4" id="KW-0687">Ribonucleoprotein</keyword>
<dbReference type="RefSeq" id="WP_068913870.1">
    <property type="nucleotide sequence ID" value="NZ_MBEW02000018.1"/>
</dbReference>
<evidence type="ECO:0000256" key="2">
    <source>
        <dbReference type="ARBA" id="ARBA00035104"/>
    </source>
</evidence>
<evidence type="ECO:0000313" key="6">
    <source>
        <dbReference type="Proteomes" id="UP000093352"/>
    </source>
</evidence>
<comment type="similarity">
    <text evidence="1 4">Belongs to the bacterial ribosomal protein bS6 family.</text>
</comment>
<dbReference type="Gene3D" id="3.30.70.60">
    <property type="match status" value="1"/>
</dbReference>
<dbReference type="InterPro" id="IPR000529">
    <property type="entry name" value="Ribosomal_bS6"/>
</dbReference>
<keyword evidence="4" id="KW-0699">rRNA-binding</keyword>
<dbReference type="STRING" id="1871336.BBG48_04445"/>
<dbReference type="GO" id="GO:0070181">
    <property type="term" value="F:small ribosomal subunit rRNA binding"/>
    <property type="evidence" value="ECO:0007669"/>
    <property type="project" value="TreeGrafter"/>
</dbReference>
<dbReference type="InterPro" id="IPR014717">
    <property type="entry name" value="Transl_elong_EF1B/ribsomal_bS6"/>
</dbReference>
<dbReference type="GO" id="GO:0005840">
    <property type="term" value="C:ribosome"/>
    <property type="evidence" value="ECO:0007669"/>
    <property type="project" value="UniProtKB-KW"/>
</dbReference>
<dbReference type="PANTHER" id="PTHR21011:SF1">
    <property type="entry name" value="SMALL RIBOSOMAL SUBUNIT PROTEIN BS6M"/>
    <property type="match status" value="1"/>
</dbReference>
<dbReference type="GO" id="GO:0003735">
    <property type="term" value="F:structural constituent of ribosome"/>
    <property type="evidence" value="ECO:0007669"/>
    <property type="project" value="InterPro"/>
</dbReference>
<dbReference type="CDD" id="cd00473">
    <property type="entry name" value="bS6"/>
    <property type="match status" value="1"/>
</dbReference>
<dbReference type="HAMAP" id="MF_00360">
    <property type="entry name" value="Ribosomal_bS6"/>
    <property type="match status" value="1"/>
</dbReference>
<proteinExistence type="inferred from homology"/>
<organism evidence="5 6">
    <name type="scientific">Criibacterium bergeronii</name>
    <dbReference type="NCBI Taxonomy" id="1871336"/>
    <lineage>
        <taxon>Bacteria</taxon>
        <taxon>Bacillati</taxon>
        <taxon>Bacillota</taxon>
        <taxon>Clostridia</taxon>
        <taxon>Peptostreptococcales</taxon>
        <taxon>Filifactoraceae</taxon>
        <taxon>Criibacterium</taxon>
    </lineage>
</organism>